<dbReference type="PANTHER" id="PTHR43875:SF1">
    <property type="entry name" value="OSMOPROTECTIVE COMPOUNDS UPTAKE ATP-BINDING PROTEIN GGTA"/>
    <property type="match status" value="1"/>
</dbReference>
<dbReference type="GO" id="GO:0140359">
    <property type="term" value="F:ABC-type transporter activity"/>
    <property type="evidence" value="ECO:0007669"/>
    <property type="project" value="InterPro"/>
</dbReference>
<dbReference type="Gene3D" id="3.40.50.300">
    <property type="entry name" value="P-loop containing nucleotide triphosphate hydrolases"/>
    <property type="match status" value="1"/>
</dbReference>
<dbReference type="PANTHER" id="PTHR43875">
    <property type="entry name" value="MALTODEXTRIN IMPORT ATP-BINDING PROTEIN MSMX"/>
    <property type="match status" value="1"/>
</dbReference>
<keyword evidence="1" id="KW-0813">Transport</keyword>
<dbReference type="InterPro" id="IPR015855">
    <property type="entry name" value="ABC_transpr_MalK-like"/>
</dbReference>
<evidence type="ECO:0000313" key="6">
    <source>
        <dbReference type="Proteomes" id="UP000234512"/>
    </source>
</evidence>
<comment type="caution">
    <text evidence="5">The sequence shown here is derived from an EMBL/GenBank/DDBJ whole genome shotgun (WGS) entry which is preliminary data.</text>
</comment>
<dbReference type="GO" id="GO:0055052">
    <property type="term" value="C:ATP-binding cassette (ABC) transporter complex, substrate-binding subunit-containing"/>
    <property type="evidence" value="ECO:0007669"/>
    <property type="project" value="TreeGrafter"/>
</dbReference>
<dbReference type="Pfam" id="PF00005">
    <property type="entry name" value="ABC_tran"/>
    <property type="match status" value="1"/>
</dbReference>
<dbReference type="PROSITE" id="PS50893">
    <property type="entry name" value="ABC_TRANSPORTER_2"/>
    <property type="match status" value="1"/>
</dbReference>
<dbReference type="NCBIfam" id="NF008653">
    <property type="entry name" value="PRK11650.1"/>
    <property type="match status" value="1"/>
</dbReference>
<evidence type="ECO:0000259" key="4">
    <source>
        <dbReference type="PROSITE" id="PS50893"/>
    </source>
</evidence>
<dbReference type="SUPFAM" id="SSF52540">
    <property type="entry name" value="P-loop containing nucleoside triphosphate hydrolases"/>
    <property type="match status" value="1"/>
</dbReference>
<evidence type="ECO:0000256" key="3">
    <source>
        <dbReference type="ARBA" id="ARBA00022840"/>
    </source>
</evidence>
<keyword evidence="2" id="KW-0547">Nucleotide-binding</keyword>
<evidence type="ECO:0000256" key="1">
    <source>
        <dbReference type="ARBA" id="ARBA00022448"/>
    </source>
</evidence>
<keyword evidence="3 5" id="KW-0067">ATP-binding</keyword>
<dbReference type="InterPro" id="IPR017871">
    <property type="entry name" value="ABC_transporter-like_CS"/>
</dbReference>
<dbReference type="InterPro" id="IPR008995">
    <property type="entry name" value="Mo/tungstate-bd_C_term_dom"/>
</dbReference>
<dbReference type="SUPFAM" id="SSF50331">
    <property type="entry name" value="MOP-like"/>
    <property type="match status" value="1"/>
</dbReference>
<dbReference type="InterPro" id="IPR027417">
    <property type="entry name" value="P-loop_NTPase"/>
</dbReference>
<sequence length="376" mass="41990">MVEIDLNHLYKKYPNAAQYSVKDFDLHIKNKEFIVFVGPSGCGKSTTLRMVAGLEDISKGTLMIDHQVMNDVAPKDRNIAMVFQNYALYPHMTVFDNMAFGLKLRKYSKDAIQERVAAAADILGLTEFLARKPADLSGGQRQRVALGRAIVRDAPIFLMDEPLSNLDAKLRVSMRAEIAKLHQRLETTTIYVTHDQTEAMTMADRVVVMSVGQIQQIGTPAEIYEYPRNQFVAGFIGSPAMNFFDVTYRDGVISDGKGLRLSVPEGRAKVLEDQGYNGKQLVFGIRPEDIHSEEAFLETWPEAVIASQVVVSELLGATSQLYQKIDETEFVAIVNARDFHSPGDTVNMGFDLNKAHFFDKESTDAIRADADRTVKV</sequence>
<dbReference type="Gene3D" id="2.40.50.140">
    <property type="entry name" value="Nucleic acid-binding proteins"/>
    <property type="match status" value="1"/>
</dbReference>
<dbReference type="InterPro" id="IPR047641">
    <property type="entry name" value="ABC_transpr_MalK/UgpC-like"/>
</dbReference>
<dbReference type="SMART" id="SM00382">
    <property type="entry name" value="AAA"/>
    <property type="match status" value="1"/>
</dbReference>
<dbReference type="InterPro" id="IPR003593">
    <property type="entry name" value="AAA+_ATPase"/>
</dbReference>
<organism evidence="5 6">
    <name type="scientific">Lacticaseibacillus paracasei</name>
    <name type="common">Lactobacillus paracasei</name>
    <dbReference type="NCBI Taxonomy" id="1597"/>
    <lineage>
        <taxon>Bacteria</taxon>
        <taxon>Bacillati</taxon>
        <taxon>Bacillota</taxon>
        <taxon>Bacilli</taxon>
        <taxon>Lactobacillales</taxon>
        <taxon>Lactobacillaceae</taxon>
        <taxon>Lacticaseibacillus</taxon>
    </lineage>
</organism>
<dbReference type="Gene3D" id="2.40.50.100">
    <property type="match status" value="1"/>
</dbReference>
<feature type="domain" description="ABC transporter" evidence="4">
    <location>
        <begin position="4"/>
        <end position="236"/>
    </location>
</feature>
<dbReference type="InterPro" id="IPR003439">
    <property type="entry name" value="ABC_transporter-like_ATP-bd"/>
</dbReference>
<name>A0AB36XAL1_LACPA</name>
<accession>A0AB36XAL1</accession>
<dbReference type="InterPro" id="IPR012340">
    <property type="entry name" value="NA-bd_OB-fold"/>
</dbReference>
<dbReference type="GO" id="GO:0008643">
    <property type="term" value="P:carbohydrate transport"/>
    <property type="evidence" value="ECO:0007669"/>
    <property type="project" value="InterPro"/>
</dbReference>
<reference evidence="5 6" key="1">
    <citation type="journal article" date="2018" name="Genome Announc.">
        <title>Draft Genome Sequence of Lactobacillus paracasei DUP 13076, Which Exhibits Potent Antipathogenic Effects against Salmonella enterica Serovars Enteritidis, Typhimurium, and Heidelberg.</title>
        <authorList>
            <person name="Muyyarikkandy M.S."/>
            <person name="Alqahtani F.H."/>
            <person name="Mandoiu I."/>
            <person name="Amalaradjou M.A."/>
        </authorList>
    </citation>
    <scope>NUCLEOTIDE SEQUENCE [LARGE SCALE GENOMIC DNA]</scope>
    <source>
        <strain evidence="5 6">DUP 13076</strain>
    </source>
</reference>
<dbReference type="CDD" id="cd03301">
    <property type="entry name" value="ABC_MalK_N"/>
    <property type="match status" value="1"/>
</dbReference>
<dbReference type="GO" id="GO:0016887">
    <property type="term" value="F:ATP hydrolysis activity"/>
    <property type="evidence" value="ECO:0007669"/>
    <property type="project" value="InterPro"/>
</dbReference>
<dbReference type="KEGG" id="lcs:LCBD_1126"/>
<dbReference type="InterPro" id="IPR040582">
    <property type="entry name" value="OB_MalK-like"/>
</dbReference>
<evidence type="ECO:0000313" key="5">
    <source>
        <dbReference type="EMBL" id="PLC46319.1"/>
    </source>
</evidence>
<dbReference type="EMBL" id="PKQJ01000008">
    <property type="protein sequence ID" value="PLC46319.1"/>
    <property type="molecule type" value="Genomic_DNA"/>
</dbReference>
<dbReference type="Proteomes" id="UP000234512">
    <property type="component" value="Unassembled WGS sequence"/>
</dbReference>
<dbReference type="Pfam" id="PF17912">
    <property type="entry name" value="OB_MalK"/>
    <property type="match status" value="1"/>
</dbReference>
<dbReference type="AlphaFoldDB" id="A0AB36XAL1"/>
<evidence type="ECO:0000256" key="2">
    <source>
        <dbReference type="ARBA" id="ARBA00022741"/>
    </source>
</evidence>
<dbReference type="PROSITE" id="PS00211">
    <property type="entry name" value="ABC_TRANSPORTER_1"/>
    <property type="match status" value="1"/>
</dbReference>
<gene>
    <name evidence="5" type="ORF">C0Q90_08190</name>
</gene>
<dbReference type="FunFam" id="3.40.50.300:FF:000042">
    <property type="entry name" value="Maltose/maltodextrin ABC transporter, ATP-binding protein"/>
    <property type="match status" value="1"/>
</dbReference>
<dbReference type="RefSeq" id="WP_014566762.1">
    <property type="nucleotide sequence ID" value="NC_010999.1"/>
</dbReference>
<dbReference type="GO" id="GO:0005524">
    <property type="term" value="F:ATP binding"/>
    <property type="evidence" value="ECO:0007669"/>
    <property type="project" value="UniProtKB-KW"/>
</dbReference>
<protein>
    <submittedName>
        <fullName evidence="5">Sn-glycerol-3-phosphate ABC transporter ATP-binding protein UgpC</fullName>
    </submittedName>
</protein>
<proteinExistence type="predicted"/>